<keyword evidence="2 5" id="KW-0812">Transmembrane</keyword>
<keyword evidence="8" id="KW-0067">ATP-binding</keyword>
<evidence type="ECO:0000256" key="4">
    <source>
        <dbReference type="ARBA" id="ARBA00023136"/>
    </source>
</evidence>
<dbReference type="CDD" id="cd07346">
    <property type="entry name" value="ABC_6TM_exporters"/>
    <property type="match status" value="1"/>
</dbReference>
<evidence type="ECO:0000256" key="3">
    <source>
        <dbReference type="ARBA" id="ARBA00022989"/>
    </source>
</evidence>
<comment type="subcellular location">
    <subcellularLocation>
        <location evidence="1">Membrane</location>
        <topology evidence="1">Multi-pass membrane protein</topology>
    </subcellularLocation>
</comment>
<dbReference type="InterPro" id="IPR017871">
    <property type="entry name" value="ABC_transporter-like_CS"/>
</dbReference>
<feature type="transmembrane region" description="Helical" evidence="5">
    <location>
        <begin position="17"/>
        <end position="37"/>
    </location>
</feature>
<dbReference type="PANTHER" id="PTHR24221">
    <property type="entry name" value="ATP-BINDING CASSETTE SUB-FAMILY B"/>
    <property type="match status" value="1"/>
</dbReference>
<feature type="transmembrane region" description="Helical" evidence="5">
    <location>
        <begin position="251"/>
        <end position="268"/>
    </location>
</feature>
<dbReference type="Pfam" id="PF00005">
    <property type="entry name" value="ABC_tran"/>
    <property type="match status" value="1"/>
</dbReference>
<sequence>MQSLKVYIWVLSYLRKYIVPFTLILMTGIIISGSMLAIPKFIQYLIDRIIPNRDTRLLLTLIIILIFLIAIRIAATAARNLLQRYVQENTSRDLQLSLFQHLRKLGFTYYEKNAVGEILSMFHTEVPAVQNIYRRYLPYLIEKIVTLCISTVLLFSIDVKLALIIIPCFVSYYMFGPYFEKKQTQYARAGTKRRTEYNKKIYDSLSGLLELRIQKAESWDITQLMEKFNANRSMWLKELLFALLRGTSRRVTVNIGALIMFVFGAYAIRSGDLLVGEFVAFIFYYFQVMWDLSYVVTALTEQRMLLIQAEKLHQFIHRIPDLREPESPILLHEVEGKITFRNVCFGYQLGADTIQGFTLDIQKGERVAIVGSSGGGKSTLIKLIGRFYDPYAGEIYLDNVPIKQLSFKQLRDSIGYVFQETYLFGSNIKENIRFGNPDAGDDEIIEAAKAAYAHEFITQLPQGYETLVGERGTKLSGGQKQRIAIARMLLKKPSIILLDEATSSLDNVSEKEVQYALQQLLEGRTTIAVAHRLSTVRHYDRIIVMEQGRIVEMGTYDELFKRKGKFYRLLEGEDATSA</sequence>
<evidence type="ECO:0000259" key="7">
    <source>
        <dbReference type="PROSITE" id="PS50929"/>
    </source>
</evidence>
<dbReference type="EMBL" id="CAJVCE010000067">
    <property type="protein sequence ID" value="CAG7659160.1"/>
    <property type="molecule type" value="Genomic_DNA"/>
</dbReference>
<comment type="caution">
    <text evidence="8">The sequence shown here is derived from an EMBL/GenBank/DDBJ whole genome shotgun (WGS) entry which is preliminary data.</text>
</comment>
<evidence type="ECO:0000256" key="5">
    <source>
        <dbReference type="SAM" id="Phobius"/>
    </source>
</evidence>
<protein>
    <submittedName>
        <fullName evidence="8">Multidrug export ATP-binding/permease protein</fullName>
        <ecNumber evidence="8">3.6.3.-</ecNumber>
    </submittedName>
</protein>
<keyword evidence="9" id="KW-1185">Reference proteome</keyword>
<keyword evidence="8" id="KW-0378">Hydrolase</keyword>
<feature type="transmembrane region" description="Helical" evidence="5">
    <location>
        <begin position="144"/>
        <end position="175"/>
    </location>
</feature>
<evidence type="ECO:0000259" key="6">
    <source>
        <dbReference type="PROSITE" id="PS50893"/>
    </source>
</evidence>
<evidence type="ECO:0000256" key="2">
    <source>
        <dbReference type="ARBA" id="ARBA00022692"/>
    </source>
</evidence>
<dbReference type="RefSeq" id="WP_218103528.1">
    <property type="nucleotide sequence ID" value="NZ_CAJVCE010000067.1"/>
</dbReference>
<organism evidence="8 9">
    <name type="scientific">Paenibacillus allorhizosphaerae</name>
    <dbReference type="NCBI Taxonomy" id="2849866"/>
    <lineage>
        <taxon>Bacteria</taxon>
        <taxon>Bacillati</taxon>
        <taxon>Bacillota</taxon>
        <taxon>Bacilli</taxon>
        <taxon>Bacillales</taxon>
        <taxon>Paenibacillaceae</taxon>
        <taxon>Paenibacillus</taxon>
    </lineage>
</organism>
<keyword evidence="4 5" id="KW-0472">Membrane</keyword>
<name>A0ABN7U1Y9_9BACL</name>
<dbReference type="InterPro" id="IPR011527">
    <property type="entry name" value="ABC1_TM_dom"/>
</dbReference>
<evidence type="ECO:0000313" key="8">
    <source>
        <dbReference type="EMBL" id="CAG7659160.1"/>
    </source>
</evidence>
<dbReference type="InterPro" id="IPR039421">
    <property type="entry name" value="Type_1_exporter"/>
</dbReference>
<dbReference type="PROSITE" id="PS50893">
    <property type="entry name" value="ABC_TRANSPORTER_2"/>
    <property type="match status" value="1"/>
</dbReference>
<dbReference type="PROSITE" id="PS50929">
    <property type="entry name" value="ABC_TM1F"/>
    <property type="match status" value="1"/>
</dbReference>
<feature type="domain" description="ABC transmembrane type-1" evidence="7">
    <location>
        <begin position="23"/>
        <end position="304"/>
    </location>
</feature>
<dbReference type="GO" id="GO:0016787">
    <property type="term" value="F:hydrolase activity"/>
    <property type="evidence" value="ECO:0007669"/>
    <property type="project" value="UniProtKB-KW"/>
</dbReference>
<feature type="transmembrane region" description="Helical" evidence="5">
    <location>
        <begin position="57"/>
        <end position="75"/>
    </location>
</feature>
<dbReference type="InterPro" id="IPR003593">
    <property type="entry name" value="AAA+_ATPase"/>
</dbReference>
<gene>
    <name evidence="8" type="ORF">PAECIP111802_07422</name>
</gene>
<dbReference type="InterPro" id="IPR003439">
    <property type="entry name" value="ABC_transporter-like_ATP-bd"/>
</dbReference>
<evidence type="ECO:0000256" key="1">
    <source>
        <dbReference type="ARBA" id="ARBA00004141"/>
    </source>
</evidence>
<feature type="transmembrane region" description="Helical" evidence="5">
    <location>
        <begin position="274"/>
        <end position="296"/>
    </location>
</feature>
<keyword evidence="8" id="KW-0547">Nucleotide-binding</keyword>
<dbReference type="PROSITE" id="PS00211">
    <property type="entry name" value="ABC_TRANSPORTER_1"/>
    <property type="match status" value="1"/>
</dbReference>
<dbReference type="GO" id="GO:0005524">
    <property type="term" value="F:ATP binding"/>
    <property type="evidence" value="ECO:0007669"/>
    <property type="project" value="UniProtKB-KW"/>
</dbReference>
<proteinExistence type="predicted"/>
<keyword evidence="3 5" id="KW-1133">Transmembrane helix</keyword>
<dbReference type="Proteomes" id="UP000730618">
    <property type="component" value="Unassembled WGS sequence"/>
</dbReference>
<evidence type="ECO:0000313" key="9">
    <source>
        <dbReference type="Proteomes" id="UP000730618"/>
    </source>
</evidence>
<reference evidence="8 9" key="1">
    <citation type="submission" date="2021-06" db="EMBL/GenBank/DDBJ databases">
        <authorList>
            <person name="Criscuolo A."/>
        </authorList>
    </citation>
    <scope>NUCLEOTIDE SEQUENCE [LARGE SCALE GENOMIC DNA]</scope>
    <source>
        <strain evidence="9">CIP 111802</strain>
    </source>
</reference>
<accession>A0ABN7U1Y9</accession>
<dbReference type="EC" id="3.6.3.-" evidence="8"/>
<dbReference type="SMART" id="SM00382">
    <property type="entry name" value="AAA"/>
    <property type="match status" value="1"/>
</dbReference>
<dbReference type="Pfam" id="PF00664">
    <property type="entry name" value="ABC_membrane"/>
    <property type="match status" value="1"/>
</dbReference>
<dbReference type="PANTHER" id="PTHR24221:SF654">
    <property type="entry name" value="ATP-BINDING CASSETTE SUB-FAMILY B MEMBER 6"/>
    <property type="match status" value="1"/>
</dbReference>
<feature type="domain" description="ABC transporter" evidence="6">
    <location>
        <begin position="338"/>
        <end position="572"/>
    </location>
</feature>